<evidence type="ECO:0000256" key="3">
    <source>
        <dbReference type="ARBA" id="ARBA00037931"/>
    </source>
</evidence>
<accession>A0A5C5FUE5</accession>
<feature type="compositionally biased region" description="Low complexity" evidence="6">
    <location>
        <begin position="1"/>
        <end position="13"/>
    </location>
</feature>
<keyword evidence="8" id="KW-1185">Reference proteome</keyword>
<dbReference type="OrthoDB" id="7668193at2759"/>
<dbReference type="STRING" id="5288.A0A5C5FUE5"/>
<evidence type="ECO:0000256" key="5">
    <source>
        <dbReference type="PROSITE-ProRule" id="PRU00221"/>
    </source>
</evidence>
<dbReference type="Pfam" id="PF00400">
    <property type="entry name" value="WD40"/>
    <property type="match status" value="2"/>
</dbReference>
<dbReference type="PROSITE" id="PS50294">
    <property type="entry name" value="WD_REPEATS_REGION"/>
    <property type="match status" value="1"/>
</dbReference>
<dbReference type="Proteomes" id="UP000311382">
    <property type="component" value="Unassembled WGS sequence"/>
</dbReference>
<comment type="similarity">
    <text evidence="3">Belongs to the WD repeat ASA1 family.</text>
</comment>
<evidence type="ECO:0000256" key="6">
    <source>
        <dbReference type="SAM" id="MobiDB-lite"/>
    </source>
</evidence>
<feature type="compositionally biased region" description="Low complexity" evidence="6">
    <location>
        <begin position="436"/>
        <end position="445"/>
    </location>
</feature>
<dbReference type="InterPro" id="IPR015943">
    <property type="entry name" value="WD40/YVTN_repeat-like_dom_sf"/>
</dbReference>
<dbReference type="EMBL" id="SOZI01000067">
    <property type="protein sequence ID" value="TNY20433.1"/>
    <property type="molecule type" value="Genomic_DNA"/>
</dbReference>
<feature type="repeat" description="WD" evidence="5">
    <location>
        <begin position="27"/>
        <end position="62"/>
    </location>
</feature>
<organism evidence="7 8">
    <name type="scientific">Rhodotorula diobovata</name>
    <dbReference type="NCBI Taxonomy" id="5288"/>
    <lineage>
        <taxon>Eukaryota</taxon>
        <taxon>Fungi</taxon>
        <taxon>Dikarya</taxon>
        <taxon>Basidiomycota</taxon>
        <taxon>Pucciniomycotina</taxon>
        <taxon>Microbotryomycetes</taxon>
        <taxon>Sporidiobolales</taxon>
        <taxon>Sporidiobolaceae</taxon>
        <taxon>Rhodotorula</taxon>
    </lineage>
</organism>
<comment type="caution">
    <text evidence="7">The sequence shown here is derived from an EMBL/GenBank/DDBJ whole genome shotgun (WGS) entry which is preliminary data.</text>
</comment>
<evidence type="ECO:0000313" key="8">
    <source>
        <dbReference type="Proteomes" id="UP000311382"/>
    </source>
</evidence>
<dbReference type="SMART" id="SM00320">
    <property type="entry name" value="WD40"/>
    <property type="match status" value="5"/>
</dbReference>
<proteinExistence type="inferred from homology"/>
<evidence type="ECO:0000256" key="2">
    <source>
        <dbReference type="ARBA" id="ARBA00022737"/>
    </source>
</evidence>
<protein>
    <recommendedName>
        <fullName evidence="4">ASTRA-associated protein 1</fullName>
    </recommendedName>
</protein>
<feature type="region of interest" description="Disordered" evidence="6">
    <location>
        <begin position="436"/>
        <end position="469"/>
    </location>
</feature>
<feature type="region of interest" description="Disordered" evidence="6">
    <location>
        <begin position="230"/>
        <end position="253"/>
    </location>
</feature>
<evidence type="ECO:0000256" key="1">
    <source>
        <dbReference type="ARBA" id="ARBA00022574"/>
    </source>
</evidence>
<keyword evidence="1 5" id="KW-0853">WD repeat</keyword>
<keyword evidence="2" id="KW-0677">Repeat</keyword>
<dbReference type="InterPro" id="IPR019775">
    <property type="entry name" value="WD40_repeat_CS"/>
</dbReference>
<dbReference type="PANTHER" id="PTHR19854:SF1">
    <property type="entry name" value="GUANINE NUCLEOTIDE-BINDING PROTEIN SUBUNIT BETA-LIKE PROTEIN 1"/>
    <property type="match status" value="1"/>
</dbReference>
<dbReference type="AlphaFoldDB" id="A0A5C5FUE5"/>
<dbReference type="SUPFAM" id="SSF50978">
    <property type="entry name" value="WD40 repeat-like"/>
    <property type="match status" value="1"/>
</dbReference>
<reference evidence="7 8" key="1">
    <citation type="submission" date="2019-03" db="EMBL/GenBank/DDBJ databases">
        <title>Rhodosporidium diobovatum UCD-FST 08-225 genome sequencing, assembly, and annotation.</title>
        <authorList>
            <person name="Fakankun I.U."/>
            <person name="Fristensky B."/>
            <person name="Levin D.B."/>
        </authorList>
    </citation>
    <scope>NUCLEOTIDE SEQUENCE [LARGE SCALE GENOMIC DNA]</scope>
    <source>
        <strain evidence="7 8">UCD-FST 08-225</strain>
    </source>
</reference>
<dbReference type="Gene3D" id="2.130.10.10">
    <property type="entry name" value="YVTN repeat-like/Quinoprotein amine dehydrogenase"/>
    <property type="match status" value="2"/>
</dbReference>
<dbReference type="InterPro" id="IPR036322">
    <property type="entry name" value="WD40_repeat_dom_sf"/>
</dbReference>
<dbReference type="PANTHER" id="PTHR19854">
    <property type="entry name" value="TRANSDUCIN BETA-LIKE 3"/>
    <property type="match status" value="1"/>
</dbReference>
<evidence type="ECO:0000256" key="4">
    <source>
        <dbReference type="ARBA" id="ARBA00040563"/>
    </source>
</evidence>
<dbReference type="PROSITE" id="PS00678">
    <property type="entry name" value="WD_REPEATS_1"/>
    <property type="match status" value="1"/>
</dbReference>
<feature type="region of interest" description="Disordered" evidence="6">
    <location>
        <begin position="1"/>
        <end position="24"/>
    </location>
</feature>
<dbReference type="PROSITE" id="PS50082">
    <property type="entry name" value="WD_REPEATS_2"/>
    <property type="match status" value="1"/>
</dbReference>
<dbReference type="InterPro" id="IPR001680">
    <property type="entry name" value="WD40_rpt"/>
</dbReference>
<sequence length="497" mass="52579">MLSRSPLAPSSSRGTSAPTPPGPAYILRGHNAPVSVLSFSRCARYLMSGDTDGFVAVWDLRTFRPRYFWRAHDAGILGIDELDGGLLTQGRDNLLHLHSFGTNASASATVGHGAATAVPSPASPSTGIDRAWSLDINAMNFCRMSVCPLGGRSTKGKEREVLEDEEGEEALVAVPSLTKDDVVDVFHYPSKARAHRSVGAGAFVGQKTGTVMATHLFYLASTSPAPASTAVLPLDPTSTHSSPAPSRGPGTAAERTTAALHLLIAYESGQLALFRFTPTRSFDLVPVSPPIPSSSSSTAFARQRHPHYLPREGVRVDESEGWELVWVEKGHRDAIMSVAVSAGQRFAYSVGADHHLVAYRLVDANDAEAALPRSHTELTDSAGKASVAVRQDGKVLATAGWDGEARIYKCKTLEPLAVLSHHRTSLQAAAFAPLSPAAPSTTFSDGRAEDDSEDEGEGEGGRARSGRAWLATGGQEAKIALWEVYPPKAGSKAGKGV</sequence>
<evidence type="ECO:0000313" key="7">
    <source>
        <dbReference type="EMBL" id="TNY20433.1"/>
    </source>
</evidence>
<name>A0A5C5FUE5_9BASI</name>
<gene>
    <name evidence="7" type="ORF">DMC30DRAFT_365014</name>
</gene>
<feature type="compositionally biased region" description="Acidic residues" evidence="6">
    <location>
        <begin position="448"/>
        <end position="458"/>
    </location>
</feature>